<evidence type="ECO:0000313" key="2">
    <source>
        <dbReference type="EMBL" id="KZN69422.1"/>
    </source>
</evidence>
<dbReference type="Proteomes" id="UP000076661">
    <property type="component" value="Unassembled WGS sequence"/>
</dbReference>
<evidence type="ECO:0008006" key="4">
    <source>
        <dbReference type="Google" id="ProtNLM"/>
    </source>
</evidence>
<dbReference type="RefSeq" id="WP_063380112.1">
    <property type="nucleotide sequence ID" value="NZ_AUXX01000005.1"/>
</dbReference>
<dbReference type="SUPFAM" id="SSF49785">
    <property type="entry name" value="Galactose-binding domain-like"/>
    <property type="match status" value="1"/>
</dbReference>
<evidence type="ECO:0000313" key="3">
    <source>
        <dbReference type="Proteomes" id="UP000076661"/>
    </source>
</evidence>
<dbReference type="PROSITE" id="PS51257">
    <property type="entry name" value="PROKAR_LIPOPROTEIN"/>
    <property type="match status" value="1"/>
</dbReference>
<gene>
    <name evidence="2" type="ORF">N478_12365</name>
</gene>
<protein>
    <recommendedName>
        <fullName evidence="4">CBM-cenC domain-containing protein</fullName>
    </recommendedName>
</protein>
<organism evidence="2 3">
    <name type="scientific">Pseudoalteromonas luteoviolacea S4060-1</name>
    <dbReference type="NCBI Taxonomy" id="1365257"/>
    <lineage>
        <taxon>Bacteria</taxon>
        <taxon>Pseudomonadati</taxon>
        <taxon>Pseudomonadota</taxon>
        <taxon>Gammaproteobacteria</taxon>
        <taxon>Alteromonadales</taxon>
        <taxon>Pseudoalteromonadaceae</taxon>
        <taxon>Pseudoalteromonas</taxon>
    </lineage>
</organism>
<feature type="signal peptide" evidence="1">
    <location>
        <begin position="1"/>
        <end position="22"/>
    </location>
</feature>
<dbReference type="EMBL" id="AUXX01000005">
    <property type="protein sequence ID" value="KZN69422.1"/>
    <property type="molecule type" value="Genomic_DNA"/>
</dbReference>
<comment type="caution">
    <text evidence="2">The sequence shown here is derived from an EMBL/GenBank/DDBJ whole genome shotgun (WGS) entry which is preliminary data.</text>
</comment>
<dbReference type="InterPro" id="IPR008979">
    <property type="entry name" value="Galactose-bd-like_sf"/>
</dbReference>
<sequence>MKKIVKKASLSILLLGACKVSAEYTQSDWVNKFDLISAQYQAQYPDSFSRSSNLAWAEAYYLDALIEMYLGTHNQKYLDVFISRVDKTLALAKDNTGMGEDGYEGWGEWVYSIDAIQNFGAEFADTQDSTLPANWRRWQSTADTAYRNTVDKVEDGKSAAAFTVKTAPETNRWHVLQSPLINPYKPNLNYDPNSKYQINFHAKIENCEEGVRGLVQIYDFTDRKILLNKYIDSQSYQYHIADFITPSKATNDVQVRLYASDYRKSCTVHFDNIRVKSWREYLVHDGMITAPIAKFIKLARTGRLDSRFSHISDSYYDFLANHIFPKWEKDLYSTLDNHLVYLFPDDSSSRKPGQSLPHNQYLALQRTYAELAQIEGSDPHHKYMAQALIDAFKSSLTLGRFQTNSGVQANKYEWSYWSVLTDKDTISDGLNWTGTEDTSHGNLDVAAAVSSYKAGLGFNKVEMSYFANTADFMISHCDNFSMHVNKCYASESLTSLRWWMQLAEFKPSIYHDSEAKLIQMYDAIQGVGQRYYMGAIAQLIKGYNVYEQPFDVALTNALPEGWRHWQSTPDTVFLSPNSAFSGSQGLTVKNKPTYGWQVAQKVFDYEPGATYRLESMARVFSGDANGRVMIYDATSKKSIAQVITTSRDWSPLTLEFTVPKTAGHVVQIYLYSSKWQVDSEIHFDDLEIYRIN</sequence>
<evidence type="ECO:0000256" key="1">
    <source>
        <dbReference type="SAM" id="SignalP"/>
    </source>
</evidence>
<feature type="chain" id="PRO_5007890981" description="CBM-cenC domain-containing protein" evidence="1">
    <location>
        <begin position="23"/>
        <end position="692"/>
    </location>
</feature>
<keyword evidence="1" id="KW-0732">Signal</keyword>
<dbReference type="PATRIC" id="fig|1365257.3.peg.878"/>
<reference evidence="2 3" key="1">
    <citation type="submission" date="2013-07" db="EMBL/GenBank/DDBJ databases">
        <title>Comparative Genomic and Metabolomic Analysis of Twelve Strains of Pseudoalteromonas luteoviolacea.</title>
        <authorList>
            <person name="Vynne N.G."/>
            <person name="Mansson M."/>
            <person name="Gram L."/>
        </authorList>
    </citation>
    <scope>NUCLEOTIDE SEQUENCE [LARGE SCALE GENOMIC DNA]</scope>
    <source>
        <strain evidence="2 3">S4060-1</strain>
    </source>
</reference>
<proteinExistence type="predicted"/>
<name>A0A167P4C3_9GAMM</name>
<accession>A0A167P4C3</accession>
<dbReference type="Gene3D" id="2.60.120.260">
    <property type="entry name" value="Galactose-binding domain-like"/>
    <property type="match status" value="2"/>
</dbReference>
<dbReference type="AlphaFoldDB" id="A0A167P4C3"/>